<feature type="compositionally biased region" description="Low complexity" evidence="1">
    <location>
        <begin position="486"/>
        <end position="503"/>
    </location>
</feature>
<comment type="caution">
    <text evidence="3">The sequence shown here is derived from an EMBL/GenBank/DDBJ whole genome shotgun (WGS) entry which is preliminary data.</text>
</comment>
<feature type="region of interest" description="Disordered" evidence="1">
    <location>
        <begin position="704"/>
        <end position="739"/>
    </location>
</feature>
<dbReference type="Proteomes" id="UP000572817">
    <property type="component" value="Unassembled WGS sequence"/>
</dbReference>
<proteinExistence type="predicted"/>
<feature type="transmembrane region" description="Helical" evidence="2">
    <location>
        <begin position="861"/>
        <end position="884"/>
    </location>
</feature>
<dbReference type="PANTHER" id="PTHR37544">
    <property type="entry name" value="SPRAY-RELATED"/>
    <property type="match status" value="1"/>
</dbReference>
<protein>
    <submittedName>
        <fullName evidence="3">Uncharacterized protein</fullName>
    </submittedName>
</protein>
<dbReference type="PANTHER" id="PTHR37544:SF1">
    <property type="entry name" value="PHOSPHORIBOSYLAMINOIMIDAZOLE-SUCCINOCARBOXAMIDE SYNTHASE"/>
    <property type="match status" value="1"/>
</dbReference>
<dbReference type="InterPro" id="IPR021840">
    <property type="entry name" value="DUF3433"/>
</dbReference>
<feature type="compositionally biased region" description="Low complexity" evidence="1">
    <location>
        <begin position="447"/>
        <end position="468"/>
    </location>
</feature>
<feature type="transmembrane region" description="Helical" evidence="2">
    <location>
        <begin position="757"/>
        <end position="776"/>
    </location>
</feature>
<accession>A0A8H4NB97</accession>
<feature type="compositionally biased region" description="Low complexity" evidence="1">
    <location>
        <begin position="1"/>
        <end position="14"/>
    </location>
</feature>
<feature type="region of interest" description="Disordered" evidence="1">
    <location>
        <begin position="1274"/>
        <end position="1293"/>
    </location>
</feature>
<dbReference type="Pfam" id="PF11915">
    <property type="entry name" value="DUF3433"/>
    <property type="match status" value="2"/>
</dbReference>
<feature type="compositionally biased region" description="Basic residues" evidence="1">
    <location>
        <begin position="1322"/>
        <end position="1332"/>
    </location>
</feature>
<gene>
    <name evidence="3" type="ORF">GTA08_BOTSDO02460</name>
</gene>
<sequence length="1332" mass="143447">MVSQPVSPVSPVGSRRSWASSLRHEPTNQHNDHAARTGDAPPIPPQETSTPDPQSHAAASPRPPSHETSPHPVNADFPVRSSASSAQYHPQDVERLKLWTPFFLRRRVLLSFIALFLLLIIVLAILFGLSSRDERLASVDSQLYYLWVYGPTAVFTTIAAFWAQIEYRSKQMTPWVLMAQEPQSVQKSLLLDYIDPMNIVSLYTSFRNHHWVVMSALAGTFLIQLITVLSSGLFVSSETTMRNVGAHMTAWDAFSGSVPATAGAEPATNVYGILASNLSYPNGTLGQYSYQWFNSSDGNTFNMTALVDVFSADLSCELGTIKSVSISRSLGNSTNTLEETQPRQPQTEYEQADLQLESSSCSDLYISVRQGNSFGYNGSFCSNLNAQEEDTGRFVLLWGDWTDGGSSPSKRAPQDIQLDDSWTTLRDATSTANQNTGVGIQTIEVASSVNPPSSTRSSATAVSATVESQQTSGPTVISLDDGNLNPSSSPQTATTTTSASGLSPTAGVPFTIGSLTLQVAAPTFSPSLGLVCSPSYSIRKGSVALSKDANGDITPSISFTGNETSTILPDVTSWNILQAFAQTITQTERSISSLNMEALINATMPQANFTADAKTTQAAVTRLFRLVSAQFSNIYLKELATTSISAAFLFFKSPAIATPRDPSTMAGLATILSRSGTAMSQLEGTGISSLKHLEQHLSQEQFTTSATVSAHSSHPTFRIESTRADEHTASADSSPESEDSQTVAWYQPFAVTITGRALILSAPLGLILALELLYQYSARNDGLVAVDDANLFVHYAWTYIPTAVMIGIGQMFAMLDTTAKIFNPYHNLRKGNAPPDKSIMENYQRSVTATALCRAARKLQYTVVAAGLAAVLTPFLTIVVSGLFNAESAPTAYTASFARMDTFDPNMTSTGAGLAYANLVLANNLSDPLWTHQDLAFPGCPQHADSITDTAGESVSNVNASRVALSLPAVRGNLNCTPATHAQIYCNDLAEFFLAQPNASYGDGRQNQYFSGTGHFGSMFALDPSLYPGCPAVMVAFGHVDNNTIDEVTHLACAPYVESVQANATFKLPGWELDESEPVETANETGVFYDKDLPDFVQSLSYSFANPLAQNRSDEDLASIFPLVVHGRNGTPIAEMMGQENIENLKRAVETTYALIMAQVLNQDRQDGGDNNEVFKGVLTDENGLRLKQSPISTRILEGLLAAMFVCAALTFALLDTRRVLPKNPCSIGAVGSLLAGSSLLASIPEGAEWMSDKQLRQKGVFEGMTFSLGWWGGDEGSGSDGDGRSTSIGTGRRFGIDVGSAIDEKGGANESADANEEKKDWRPKRWKRIWP</sequence>
<feature type="compositionally biased region" description="Basic and acidic residues" evidence="1">
    <location>
        <begin position="22"/>
        <end position="36"/>
    </location>
</feature>
<evidence type="ECO:0000313" key="4">
    <source>
        <dbReference type="Proteomes" id="UP000572817"/>
    </source>
</evidence>
<keyword evidence="2" id="KW-1133">Transmembrane helix</keyword>
<feature type="region of interest" description="Disordered" evidence="1">
    <location>
        <begin position="1299"/>
        <end position="1332"/>
    </location>
</feature>
<name>A0A8H4NB97_9PEZI</name>
<keyword evidence="4" id="KW-1185">Reference proteome</keyword>
<dbReference type="OrthoDB" id="3912677at2759"/>
<feature type="region of interest" description="Disordered" evidence="1">
    <location>
        <begin position="446"/>
        <end position="503"/>
    </location>
</feature>
<evidence type="ECO:0000313" key="3">
    <source>
        <dbReference type="EMBL" id="KAF4309072.1"/>
    </source>
</evidence>
<reference evidence="3" key="1">
    <citation type="submission" date="2020-04" db="EMBL/GenBank/DDBJ databases">
        <title>Genome Assembly and Annotation of Botryosphaeria dothidea sdau 11-99, a Latent Pathogen of Apple Fruit Ring Rot in China.</title>
        <authorList>
            <person name="Yu C."/>
            <person name="Diao Y."/>
            <person name="Lu Q."/>
            <person name="Zhao J."/>
            <person name="Cui S."/>
            <person name="Peng C."/>
            <person name="He B."/>
            <person name="Liu H."/>
        </authorList>
    </citation>
    <scope>NUCLEOTIDE SEQUENCE [LARGE SCALE GENOMIC DNA]</scope>
    <source>
        <strain evidence="3">Sdau11-99</strain>
    </source>
</reference>
<keyword evidence="2" id="KW-0812">Transmembrane</keyword>
<feature type="transmembrane region" description="Helical" evidence="2">
    <location>
        <begin position="211"/>
        <end position="235"/>
    </location>
</feature>
<evidence type="ECO:0000256" key="1">
    <source>
        <dbReference type="SAM" id="MobiDB-lite"/>
    </source>
</evidence>
<feature type="compositionally biased region" description="Basic and acidic residues" evidence="1">
    <location>
        <begin position="720"/>
        <end position="729"/>
    </location>
</feature>
<evidence type="ECO:0000256" key="2">
    <source>
        <dbReference type="SAM" id="Phobius"/>
    </source>
</evidence>
<dbReference type="EMBL" id="WWBZ02000016">
    <property type="protein sequence ID" value="KAF4309072.1"/>
    <property type="molecule type" value="Genomic_DNA"/>
</dbReference>
<feature type="compositionally biased region" description="Low complexity" evidence="1">
    <location>
        <begin position="704"/>
        <end position="716"/>
    </location>
</feature>
<feature type="region of interest" description="Disordered" evidence="1">
    <location>
        <begin position="1"/>
        <end position="77"/>
    </location>
</feature>
<feature type="transmembrane region" description="Helical" evidence="2">
    <location>
        <begin position="796"/>
        <end position="815"/>
    </location>
</feature>
<feature type="transmembrane region" description="Helical" evidence="2">
    <location>
        <begin position="143"/>
        <end position="165"/>
    </location>
</feature>
<organism evidence="3 4">
    <name type="scientific">Botryosphaeria dothidea</name>
    <dbReference type="NCBI Taxonomy" id="55169"/>
    <lineage>
        <taxon>Eukaryota</taxon>
        <taxon>Fungi</taxon>
        <taxon>Dikarya</taxon>
        <taxon>Ascomycota</taxon>
        <taxon>Pezizomycotina</taxon>
        <taxon>Dothideomycetes</taxon>
        <taxon>Dothideomycetes incertae sedis</taxon>
        <taxon>Botryosphaeriales</taxon>
        <taxon>Botryosphaeriaceae</taxon>
        <taxon>Botryosphaeria</taxon>
    </lineage>
</organism>
<keyword evidence="2" id="KW-0472">Membrane</keyword>
<feature type="transmembrane region" description="Helical" evidence="2">
    <location>
        <begin position="108"/>
        <end position="131"/>
    </location>
</feature>